<organism evidence="2 3">
    <name type="scientific">Taibaiella lutea</name>
    <dbReference type="NCBI Taxonomy" id="2608001"/>
    <lineage>
        <taxon>Bacteria</taxon>
        <taxon>Pseudomonadati</taxon>
        <taxon>Bacteroidota</taxon>
        <taxon>Chitinophagia</taxon>
        <taxon>Chitinophagales</taxon>
        <taxon>Chitinophagaceae</taxon>
        <taxon>Taibaiella</taxon>
    </lineage>
</organism>
<reference evidence="2 3" key="1">
    <citation type="submission" date="2019-09" db="EMBL/GenBank/DDBJ databases">
        <title>Genome sequence and assembly of Taibaiella sp.</title>
        <authorList>
            <person name="Chhetri G."/>
        </authorList>
    </citation>
    <scope>NUCLEOTIDE SEQUENCE [LARGE SCALE GENOMIC DNA]</scope>
    <source>
        <strain evidence="2 3">KVB11</strain>
    </source>
</reference>
<keyword evidence="3" id="KW-1185">Reference proteome</keyword>
<dbReference type="EMBL" id="VWSH01000001">
    <property type="protein sequence ID" value="KAA5537521.1"/>
    <property type="molecule type" value="Genomic_DNA"/>
</dbReference>
<dbReference type="InterPro" id="IPR003220">
    <property type="entry name" value="InsA_N_dom_Znf"/>
</dbReference>
<feature type="domain" description="InsA N-terminal zinc ribbon" evidence="1">
    <location>
        <begin position="8"/>
        <end position="35"/>
    </location>
</feature>
<dbReference type="RefSeq" id="WP_150032097.1">
    <property type="nucleotide sequence ID" value="NZ_VWSH01000001.1"/>
</dbReference>
<comment type="caution">
    <text evidence="2">The sequence shown here is derived from an EMBL/GenBank/DDBJ whole genome shotgun (WGS) entry which is preliminary data.</text>
</comment>
<gene>
    <name evidence="2" type="ORF">F0919_03870</name>
</gene>
<accession>A0A5M6CQF6</accession>
<sequence length="82" mass="9284">MRYGVEQKCVHCQSTYIIKSGKTPDKKQRFLCKSCNKRFLGTYFYIACQPDINQQIIIGIGLGGGFWIGGQKSIYSSSHSNR</sequence>
<dbReference type="Pfam" id="PF03811">
    <property type="entry name" value="Zn_ribbon_InsA"/>
    <property type="match status" value="1"/>
</dbReference>
<evidence type="ECO:0000259" key="1">
    <source>
        <dbReference type="Pfam" id="PF03811"/>
    </source>
</evidence>
<evidence type="ECO:0000313" key="3">
    <source>
        <dbReference type="Proteomes" id="UP000323632"/>
    </source>
</evidence>
<proteinExistence type="predicted"/>
<dbReference type="AlphaFoldDB" id="A0A5M6CQF6"/>
<name>A0A5M6CQF6_9BACT</name>
<evidence type="ECO:0000313" key="2">
    <source>
        <dbReference type="EMBL" id="KAA5537521.1"/>
    </source>
</evidence>
<protein>
    <submittedName>
        <fullName evidence="2">IS1 family transposase</fullName>
    </submittedName>
</protein>
<dbReference type="GO" id="GO:0006313">
    <property type="term" value="P:DNA transposition"/>
    <property type="evidence" value="ECO:0007669"/>
    <property type="project" value="InterPro"/>
</dbReference>
<dbReference type="Proteomes" id="UP000323632">
    <property type="component" value="Unassembled WGS sequence"/>
</dbReference>